<proteinExistence type="predicted"/>
<dbReference type="PhylomeDB" id="B4NSL9"/>
<dbReference type="PANTHER" id="PTHR46344">
    <property type="entry name" value="OS02G0202900 PROTEIN"/>
    <property type="match status" value="1"/>
</dbReference>
<dbReference type="Proteomes" id="UP000000304">
    <property type="component" value="Unassembled WGS sequence"/>
</dbReference>
<reference evidence="4 5" key="1">
    <citation type="journal article" date="2007" name="Nature">
        <title>Evolution of genes and genomes on the Drosophila phylogeny.</title>
        <authorList>
            <consortium name="Drosophila 12 Genomes Consortium"/>
            <person name="Clark A.G."/>
            <person name="Eisen M.B."/>
            <person name="Smith D.R."/>
            <person name="Bergman C.M."/>
            <person name="Oliver B."/>
            <person name="Markow T.A."/>
            <person name="Kaufman T.C."/>
            <person name="Kellis M."/>
            <person name="Gelbart W."/>
            <person name="Iyer V.N."/>
            <person name="Pollard D.A."/>
            <person name="Sackton T.B."/>
            <person name="Larracuente A.M."/>
            <person name="Singh N.D."/>
            <person name="Abad J.P."/>
            <person name="Abt D.N."/>
            <person name="Adryan B."/>
            <person name="Aguade M."/>
            <person name="Akashi H."/>
            <person name="Anderson W.W."/>
            <person name="Aquadro C.F."/>
            <person name="Ardell D.H."/>
            <person name="Arguello R."/>
            <person name="Artieri C.G."/>
            <person name="Barbash D.A."/>
            <person name="Barker D."/>
            <person name="Barsanti P."/>
            <person name="Batterham P."/>
            <person name="Batzoglou S."/>
            <person name="Begun D."/>
            <person name="Bhutkar A."/>
            <person name="Blanco E."/>
            <person name="Bosak S.A."/>
            <person name="Bradley R.K."/>
            <person name="Brand A.D."/>
            <person name="Brent M.R."/>
            <person name="Brooks A.N."/>
            <person name="Brown R.H."/>
            <person name="Butlin R.K."/>
            <person name="Caggese C."/>
            <person name="Calvi B.R."/>
            <person name="Bernardo de Carvalho A."/>
            <person name="Caspi A."/>
            <person name="Castrezana S."/>
            <person name="Celniker S.E."/>
            <person name="Chang J.L."/>
            <person name="Chapple C."/>
            <person name="Chatterji S."/>
            <person name="Chinwalla A."/>
            <person name="Civetta A."/>
            <person name="Clifton S.W."/>
            <person name="Comeron J.M."/>
            <person name="Costello J.C."/>
            <person name="Coyne J.A."/>
            <person name="Daub J."/>
            <person name="David R.G."/>
            <person name="Delcher A.L."/>
            <person name="Delehaunty K."/>
            <person name="Do C.B."/>
            <person name="Ebling H."/>
            <person name="Edwards K."/>
            <person name="Eickbush T."/>
            <person name="Evans J.D."/>
            <person name="Filipski A."/>
            <person name="Findeiss S."/>
            <person name="Freyhult E."/>
            <person name="Fulton L."/>
            <person name="Fulton R."/>
            <person name="Garcia A.C."/>
            <person name="Gardiner A."/>
            <person name="Garfield D.A."/>
            <person name="Garvin B.E."/>
            <person name="Gibson G."/>
            <person name="Gilbert D."/>
            <person name="Gnerre S."/>
            <person name="Godfrey J."/>
            <person name="Good R."/>
            <person name="Gotea V."/>
            <person name="Gravely B."/>
            <person name="Greenberg A.J."/>
            <person name="Griffiths-Jones S."/>
            <person name="Gross S."/>
            <person name="Guigo R."/>
            <person name="Gustafson E.A."/>
            <person name="Haerty W."/>
            <person name="Hahn M.W."/>
            <person name="Halligan D.L."/>
            <person name="Halpern A.L."/>
            <person name="Halter G.M."/>
            <person name="Han M.V."/>
            <person name="Heger A."/>
            <person name="Hillier L."/>
            <person name="Hinrichs A.S."/>
            <person name="Holmes I."/>
            <person name="Hoskins R.A."/>
            <person name="Hubisz M.J."/>
            <person name="Hultmark D."/>
            <person name="Huntley M.A."/>
            <person name="Jaffe D.B."/>
            <person name="Jagadeeshan S."/>
            <person name="Jeck W.R."/>
            <person name="Johnson J."/>
            <person name="Jones C.D."/>
            <person name="Jordan W.C."/>
            <person name="Karpen G.H."/>
            <person name="Kataoka E."/>
            <person name="Keightley P.D."/>
            <person name="Kheradpour P."/>
            <person name="Kirkness E.F."/>
            <person name="Koerich L.B."/>
            <person name="Kristiansen K."/>
            <person name="Kudrna D."/>
            <person name="Kulathinal R.J."/>
            <person name="Kumar S."/>
            <person name="Kwok R."/>
            <person name="Lander E."/>
            <person name="Langley C.H."/>
            <person name="Lapoint R."/>
            <person name="Lazzaro B.P."/>
            <person name="Lee S.J."/>
            <person name="Levesque L."/>
            <person name="Li R."/>
            <person name="Lin C.F."/>
            <person name="Lin M.F."/>
            <person name="Lindblad-Toh K."/>
            <person name="Llopart A."/>
            <person name="Long M."/>
            <person name="Low L."/>
            <person name="Lozovsky E."/>
            <person name="Lu J."/>
            <person name="Luo M."/>
            <person name="Machado C.A."/>
            <person name="Makalowski W."/>
            <person name="Marzo M."/>
            <person name="Matsuda M."/>
            <person name="Matzkin L."/>
            <person name="McAllister B."/>
            <person name="McBride C.S."/>
            <person name="McKernan B."/>
            <person name="McKernan K."/>
            <person name="Mendez-Lago M."/>
            <person name="Minx P."/>
            <person name="Mollenhauer M.U."/>
            <person name="Montooth K."/>
            <person name="Mount S.M."/>
            <person name="Mu X."/>
            <person name="Myers E."/>
            <person name="Negre B."/>
            <person name="Newfeld S."/>
            <person name="Nielsen R."/>
            <person name="Noor M.A."/>
            <person name="O'Grady P."/>
            <person name="Pachter L."/>
            <person name="Papaceit M."/>
            <person name="Parisi M.J."/>
            <person name="Parisi M."/>
            <person name="Parts L."/>
            <person name="Pedersen J.S."/>
            <person name="Pesole G."/>
            <person name="Phillippy A.M."/>
            <person name="Ponting C.P."/>
            <person name="Pop M."/>
            <person name="Porcelli D."/>
            <person name="Powell J.R."/>
            <person name="Prohaska S."/>
            <person name="Pruitt K."/>
            <person name="Puig M."/>
            <person name="Quesneville H."/>
            <person name="Ram K.R."/>
            <person name="Rand D."/>
            <person name="Rasmussen M.D."/>
            <person name="Reed L.K."/>
            <person name="Reenan R."/>
            <person name="Reily A."/>
            <person name="Remington K.A."/>
            <person name="Rieger T.T."/>
            <person name="Ritchie M.G."/>
            <person name="Robin C."/>
            <person name="Rogers Y.H."/>
            <person name="Rohde C."/>
            <person name="Rozas J."/>
            <person name="Rubenfield M.J."/>
            <person name="Ruiz A."/>
            <person name="Russo S."/>
            <person name="Salzberg S.L."/>
            <person name="Sanchez-Gracia A."/>
            <person name="Saranga D.J."/>
            <person name="Sato H."/>
            <person name="Schaeffer S.W."/>
            <person name="Schatz M.C."/>
            <person name="Schlenke T."/>
            <person name="Schwartz R."/>
            <person name="Segarra C."/>
            <person name="Singh R.S."/>
            <person name="Sirot L."/>
            <person name="Sirota M."/>
            <person name="Sisneros N.B."/>
            <person name="Smith C.D."/>
            <person name="Smith T.F."/>
            <person name="Spieth J."/>
            <person name="Stage D.E."/>
            <person name="Stark A."/>
            <person name="Stephan W."/>
            <person name="Strausberg R.L."/>
            <person name="Strempel S."/>
            <person name="Sturgill D."/>
            <person name="Sutton G."/>
            <person name="Sutton G.G."/>
            <person name="Tao W."/>
            <person name="Teichmann S."/>
            <person name="Tobari Y.N."/>
            <person name="Tomimura Y."/>
            <person name="Tsolas J.M."/>
            <person name="Valente V.L."/>
            <person name="Venter E."/>
            <person name="Venter J.C."/>
            <person name="Vicario S."/>
            <person name="Vieira F.G."/>
            <person name="Vilella A.J."/>
            <person name="Villasante A."/>
            <person name="Walenz B."/>
            <person name="Wang J."/>
            <person name="Wasserman M."/>
            <person name="Watts T."/>
            <person name="Wilson D."/>
            <person name="Wilson R.K."/>
            <person name="Wing R.A."/>
            <person name="Wolfner M.F."/>
            <person name="Wong A."/>
            <person name="Wong G.K."/>
            <person name="Wu C.I."/>
            <person name="Wu G."/>
            <person name="Yamamoto D."/>
            <person name="Yang H.P."/>
            <person name="Yang S.P."/>
            <person name="Yorke J.A."/>
            <person name="Yoshida K."/>
            <person name="Zdobnov E."/>
            <person name="Zhang P."/>
            <person name="Zhang Y."/>
            <person name="Zimin A.V."/>
            <person name="Baldwin J."/>
            <person name="Abdouelleil A."/>
            <person name="Abdulkadir J."/>
            <person name="Abebe A."/>
            <person name="Abera B."/>
            <person name="Abreu J."/>
            <person name="Acer S.C."/>
            <person name="Aftuck L."/>
            <person name="Alexander A."/>
            <person name="An P."/>
            <person name="Anderson E."/>
            <person name="Anderson S."/>
            <person name="Arachi H."/>
            <person name="Azer M."/>
            <person name="Bachantsang P."/>
            <person name="Barry A."/>
            <person name="Bayul T."/>
            <person name="Berlin A."/>
            <person name="Bessette D."/>
            <person name="Bloom T."/>
            <person name="Blye J."/>
            <person name="Boguslavskiy L."/>
            <person name="Bonnet C."/>
            <person name="Boukhgalter B."/>
            <person name="Bourzgui I."/>
            <person name="Brown A."/>
            <person name="Cahill P."/>
            <person name="Channer S."/>
            <person name="Cheshatsang Y."/>
            <person name="Chuda L."/>
            <person name="Citroen M."/>
            <person name="Collymore A."/>
            <person name="Cooke P."/>
            <person name="Costello M."/>
            <person name="D'Aco K."/>
            <person name="Daza R."/>
            <person name="De Haan G."/>
            <person name="DeGray S."/>
            <person name="DeMaso C."/>
            <person name="Dhargay N."/>
            <person name="Dooley K."/>
            <person name="Dooley E."/>
            <person name="Doricent M."/>
            <person name="Dorje P."/>
            <person name="Dorjee K."/>
            <person name="Dupes A."/>
            <person name="Elong R."/>
            <person name="Falk J."/>
            <person name="Farina A."/>
            <person name="Faro S."/>
            <person name="Ferguson D."/>
            <person name="Fisher S."/>
            <person name="Foley C.D."/>
            <person name="Franke A."/>
            <person name="Friedrich D."/>
            <person name="Gadbois L."/>
            <person name="Gearin G."/>
            <person name="Gearin C.R."/>
            <person name="Giannoukos G."/>
            <person name="Goode T."/>
            <person name="Graham J."/>
            <person name="Grandbois E."/>
            <person name="Grewal S."/>
            <person name="Gyaltsen K."/>
            <person name="Hafez N."/>
            <person name="Hagos B."/>
            <person name="Hall J."/>
            <person name="Henson C."/>
            <person name="Hollinger A."/>
            <person name="Honan T."/>
            <person name="Huard M.D."/>
            <person name="Hughes L."/>
            <person name="Hurhula B."/>
            <person name="Husby M.E."/>
            <person name="Kamat A."/>
            <person name="Kanga B."/>
            <person name="Kashin S."/>
            <person name="Khazanovich D."/>
            <person name="Kisner P."/>
            <person name="Lance K."/>
            <person name="Lara M."/>
            <person name="Lee W."/>
            <person name="Lennon N."/>
            <person name="Letendre F."/>
            <person name="LeVine R."/>
            <person name="Lipovsky A."/>
            <person name="Liu X."/>
            <person name="Liu J."/>
            <person name="Liu S."/>
            <person name="Lokyitsang T."/>
            <person name="Lokyitsang Y."/>
            <person name="Lubonja R."/>
            <person name="Lui A."/>
            <person name="MacDonald P."/>
            <person name="Magnisalis V."/>
            <person name="Maru K."/>
            <person name="Matthews C."/>
            <person name="McCusker W."/>
            <person name="McDonough S."/>
            <person name="Mehta T."/>
            <person name="Meldrim J."/>
            <person name="Meneus L."/>
            <person name="Mihai O."/>
            <person name="Mihalev A."/>
            <person name="Mihova T."/>
            <person name="Mittelman R."/>
            <person name="Mlenga V."/>
            <person name="Montmayeur A."/>
            <person name="Mulrain L."/>
            <person name="Navidi A."/>
            <person name="Naylor J."/>
            <person name="Negash T."/>
            <person name="Nguyen T."/>
            <person name="Nguyen N."/>
            <person name="Nicol R."/>
            <person name="Norbu C."/>
            <person name="Norbu N."/>
            <person name="Novod N."/>
            <person name="O'Neill B."/>
            <person name="Osman S."/>
            <person name="Markiewicz E."/>
            <person name="Oyono O.L."/>
            <person name="Patti C."/>
            <person name="Phunkhang P."/>
            <person name="Pierre F."/>
            <person name="Priest M."/>
            <person name="Raghuraman S."/>
            <person name="Rege F."/>
            <person name="Reyes R."/>
            <person name="Rise C."/>
            <person name="Rogov P."/>
            <person name="Ross K."/>
            <person name="Ryan E."/>
            <person name="Settipalli S."/>
            <person name="Shea T."/>
            <person name="Sherpa N."/>
            <person name="Shi L."/>
            <person name="Shih D."/>
            <person name="Sparrow T."/>
            <person name="Spaulding J."/>
            <person name="Stalker J."/>
            <person name="Stange-Thomann N."/>
            <person name="Stavropoulos S."/>
            <person name="Stone C."/>
            <person name="Strader C."/>
            <person name="Tesfaye S."/>
            <person name="Thomson T."/>
            <person name="Thoulutsang Y."/>
            <person name="Thoulutsang D."/>
            <person name="Topham K."/>
            <person name="Topping I."/>
            <person name="Tsamla T."/>
            <person name="Vassiliev H."/>
            <person name="Vo A."/>
            <person name="Wangchuk T."/>
            <person name="Wangdi T."/>
            <person name="Weiand M."/>
            <person name="Wilkinson J."/>
            <person name="Wilson A."/>
            <person name="Yadav S."/>
            <person name="Young G."/>
            <person name="Yu Q."/>
            <person name="Zembek L."/>
            <person name="Zhong D."/>
            <person name="Zimmer A."/>
            <person name="Zwirko Z."/>
            <person name="Jaffe D.B."/>
            <person name="Alvarez P."/>
            <person name="Brockman W."/>
            <person name="Butler J."/>
            <person name="Chin C."/>
            <person name="Gnerre S."/>
            <person name="Grabherr M."/>
            <person name="Kleber M."/>
            <person name="Mauceli E."/>
            <person name="MacCallum I."/>
        </authorList>
    </citation>
    <scope>NUCLEOTIDE SEQUENCE [LARGE SCALE GENOMIC DNA]</scope>
    <source>
        <strain evidence="5">white501</strain>
    </source>
</reference>
<dbReference type="OMA" id="IVDHVEC"/>
<evidence type="ECO:0000313" key="4">
    <source>
        <dbReference type="EMBL" id="EDX15597.1"/>
    </source>
</evidence>
<dbReference type="HOGENOM" id="CLU_984392_0_0_1"/>
<dbReference type="UniPathway" id="UPA00143"/>
<keyword evidence="1" id="KW-0880">Kelch repeat</keyword>
<accession>B4NSL9</accession>
<dbReference type="EMBL" id="CH982332">
    <property type="protein sequence ID" value="EDX15597.1"/>
    <property type="molecule type" value="Genomic_DNA"/>
</dbReference>
<evidence type="ECO:0000256" key="1">
    <source>
        <dbReference type="ARBA" id="ARBA00022441"/>
    </source>
</evidence>
<evidence type="ECO:0000256" key="3">
    <source>
        <dbReference type="SAM" id="MobiDB-lite"/>
    </source>
</evidence>
<dbReference type="PRINTS" id="PR00501">
    <property type="entry name" value="KELCHREPEAT"/>
</dbReference>
<protein>
    <submittedName>
        <fullName evidence="4">GD15216</fullName>
    </submittedName>
</protein>
<dbReference type="STRING" id="7240.B4NSL9"/>
<dbReference type="SMART" id="SM00612">
    <property type="entry name" value="Kelch"/>
    <property type="match status" value="4"/>
</dbReference>
<keyword evidence="2" id="KW-0677">Repeat</keyword>
<dbReference type="Gene3D" id="2.120.10.80">
    <property type="entry name" value="Kelch-type beta propeller"/>
    <property type="match status" value="1"/>
</dbReference>
<gene>
    <name evidence="4" type="primary">Dsim\GD15216</name>
    <name evidence="4" type="ORF">Dsim_GD15216</name>
</gene>
<dbReference type="AlphaFoldDB" id="B4NSL9"/>
<organism evidence="4 5">
    <name type="scientific">Drosophila simulans</name>
    <name type="common">Fruit fly</name>
    <dbReference type="NCBI Taxonomy" id="7240"/>
    <lineage>
        <taxon>Eukaryota</taxon>
        <taxon>Metazoa</taxon>
        <taxon>Ecdysozoa</taxon>
        <taxon>Arthropoda</taxon>
        <taxon>Hexapoda</taxon>
        <taxon>Insecta</taxon>
        <taxon>Pterygota</taxon>
        <taxon>Neoptera</taxon>
        <taxon>Endopterygota</taxon>
        <taxon>Diptera</taxon>
        <taxon>Brachycera</taxon>
        <taxon>Muscomorpha</taxon>
        <taxon>Ephydroidea</taxon>
        <taxon>Drosophilidae</taxon>
        <taxon>Drosophila</taxon>
        <taxon>Sophophora</taxon>
    </lineage>
</organism>
<dbReference type="InterPro" id="IPR006652">
    <property type="entry name" value="Kelch_1"/>
</dbReference>
<evidence type="ECO:0000313" key="5">
    <source>
        <dbReference type="Proteomes" id="UP000000304"/>
    </source>
</evidence>
<feature type="compositionally biased region" description="Low complexity" evidence="3">
    <location>
        <begin position="254"/>
        <end position="271"/>
    </location>
</feature>
<feature type="compositionally biased region" description="Gly residues" evidence="3">
    <location>
        <begin position="272"/>
        <end position="283"/>
    </location>
</feature>
<keyword evidence="5" id="KW-1185">Reference proteome</keyword>
<dbReference type="SUPFAM" id="SSF117281">
    <property type="entry name" value="Kelch motif"/>
    <property type="match status" value="1"/>
</dbReference>
<dbReference type="PANTHER" id="PTHR46344:SF27">
    <property type="entry name" value="KELCH REPEAT SUPERFAMILY PROTEIN"/>
    <property type="match status" value="1"/>
</dbReference>
<feature type="region of interest" description="Disordered" evidence="3">
    <location>
        <begin position="231"/>
        <end position="283"/>
    </location>
</feature>
<evidence type="ECO:0000256" key="2">
    <source>
        <dbReference type="ARBA" id="ARBA00022737"/>
    </source>
</evidence>
<dbReference type="Pfam" id="PF01344">
    <property type="entry name" value="Kelch_1"/>
    <property type="match status" value="3"/>
</dbReference>
<name>B4NSL9_DROSI</name>
<sequence length="283" mass="29370">MERYDPLTGIWSSCPAMSTRRRYCRLAVLENCIYSLGGFDSTNYQSSVERFDPRVGRWQPVPSMSARRSSCGVASTDGHLYCIGGNDGTMCMSSGERFNLRRNSWEPIAAMHSRRSTHEVVEVEGALFALGGNDGSSSLNSVERYDPRLNKWSVVNAMVARRSSVGAAVLDITESFAAAAASGTSNGNSTVNGIGSGGVIPPSSGVGGTLTVPSRAEAAAFTANIALSSSAPSASSTLRRHRRDTPGLAESRRANSNASSSGSESGSTSGASGSGGGKPPATA</sequence>
<dbReference type="SMR" id="B4NSL9"/>
<dbReference type="GO" id="GO:0016567">
    <property type="term" value="P:protein ubiquitination"/>
    <property type="evidence" value="ECO:0007669"/>
    <property type="project" value="UniProtKB-UniPathway"/>
</dbReference>
<dbReference type="InterPro" id="IPR015915">
    <property type="entry name" value="Kelch-typ_b-propeller"/>
</dbReference>
<dbReference type="OrthoDB" id="45365at2759"/>